<keyword evidence="1" id="KW-0472">Membrane</keyword>
<evidence type="ECO:0000313" key="3">
    <source>
        <dbReference type="Proteomes" id="UP000001973"/>
    </source>
</evidence>
<keyword evidence="3" id="KW-1185">Reference proteome</keyword>
<sequence>MTSPCNSSGTPVSSRSTTGTADAIAFPPPLRSTDQAAIATHAVLRADALLYLLFGILGPAMAFASLAWLTGNLTNTCVGSGTWAPFRVTDALLHPEVMWPALSTSMLTVGARVVPALFTVALVVTAAVLWVRWRAGSKSGLARKADLAPLLDKEIVAKAKSLRPSLGGRESKRGPAR</sequence>
<dbReference type="AlphaFoldDB" id="Q9RKE7"/>
<keyword evidence="1" id="KW-1133">Transmembrane helix</keyword>
<dbReference type="OrthoDB" id="4200411at2"/>
<accession>Q9RKE7</accession>
<dbReference type="PaxDb" id="100226-SCO3491"/>
<gene>
    <name evidence="2" type="ordered locus">SCO3491</name>
    <name evidence="2" type="ORF">SCE65.27</name>
</gene>
<dbReference type="HOGENOM" id="CLU_129892_0_0_11"/>
<keyword evidence="1 2" id="KW-0812">Transmembrane</keyword>
<proteinExistence type="predicted"/>
<reference evidence="2 3" key="1">
    <citation type="journal article" date="1996" name="Mol. Microbiol.">
        <title>A set of ordered cosmids and a detailed genetic and physical map for the 8 Mb Streptomyces coelicolor A3(2) chromosome.</title>
        <authorList>
            <person name="Redenbach M."/>
            <person name="Kieser H.M."/>
            <person name="Denapaite D."/>
            <person name="Eichner A."/>
            <person name="Cullum J."/>
            <person name="Kinashi H."/>
            <person name="Hopwood D.A."/>
        </authorList>
    </citation>
    <scope>NUCLEOTIDE SEQUENCE [LARGE SCALE GENOMIC DNA]</scope>
    <source>
        <strain evidence="3">ATCC BAA-471 / A3(2) / M145</strain>
    </source>
</reference>
<feature type="transmembrane region" description="Helical" evidence="1">
    <location>
        <begin position="113"/>
        <end position="133"/>
    </location>
</feature>
<dbReference type="EMBL" id="AL939116">
    <property type="protein sequence ID" value="CAB61815.1"/>
    <property type="molecule type" value="Genomic_DNA"/>
</dbReference>
<dbReference type="Proteomes" id="UP000001973">
    <property type="component" value="Chromosome"/>
</dbReference>
<evidence type="ECO:0000256" key="1">
    <source>
        <dbReference type="SAM" id="Phobius"/>
    </source>
</evidence>
<dbReference type="InParanoid" id="Q9RKE7"/>
<dbReference type="KEGG" id="sco:SCO3491"/>
<dbReference type="eggNOG" id="ENOG5030MMA">
    <property type="taxonomic scope" value="Bacteria"/>
</dbReference>
<organism evidence="2 3">
    <name type="scientific">Streptomyces coelicolor (strain ATCC BAA-471 / A3(2) / M145)</name>
    <dbReference type="NCBI Taxonomy" id="100226"/>
    <lineage>
        <taxon>Bacteria</taxon>
        <taxon>Bacillati</taxon>
        <taxon>Actinomycetota</taxon>
        <taxon>Actinomycetes</taxon>
        <taxon>Kitasatosporales</taxon>
        <taxon>Streptomycetaceae</taxon>
        <taxon>Streptomyces</taxon>
        <taxon>Streptomyces albidoflavus group</taxon>
    </lineage>
</organism>
<evidence type="ECO:0000313" key="2">
    <source>
        <dbReference type="EMBL" id="CAB61815.1"/>
    </source>
</evidence>
<dbReference type="PATRIC" id="fig|100226.15.peg.3550"/>
<reference evidence="2 3" key="2">
    <citation type="journal article" date="2002" name="Nature">
        <title>Complete genome sequence of the model actinomycete Streptomyces coelicolor A3(2).</title>
        <authorList>
            <person name="Bentley S.D."/>
            <person name="Chater K.F."/>
            <person name="Cerdeno-Tarraga A.M."/>
            <person name="Challis G.L."/>
            <person name="Thomson N.R."/>
            <person name="James K.D."/>
            <person name="Harris D.E."/>
            <person name="Quail M.A."/>
            <person name="Kieser H."/>
            <person name="Harper D."/>
            <person name="Bateman A."/>
            <person name="Brown S."/>
            <person name="Chandra G."/>
            <person name="Chen C.W."/>
            <person name="Collins M."/>
            <person name="Cronin A."/>
            <person name="Fraser A."/>
            <person name="Goble A."/>
            <person name="Hidalgo J."/>
            <person name="Hornsby T."/>
            <person name="Howarth S."/>
            <person name="Huang C.H."/>
            <person name="Kieser T."/>
            <person name="Larke L."/>
            <person name="Murphy L."/>
            <person name="Oliver K."/>
            <person name="O'Neil S."/>
            <person name="Rabbinowitsch E."/>
            <person name="Rajandream M.A."/>
            <person name="Rutherford K."/>
            <person name="Rutter S."/>
            <person name="Seeger K."/>
            <person name="Saunders D."/>
            <person name="Sharp S."/>
            <person name="Squares R."/>
            <person name="Squares S."/>
            <person name="Taylor K."/>
            <person name="Warren T."/>
            <person name="Wietzorrek A."/>
            <person name="Woodward J."/>
            <person name="Barrell B.G."/>
            <person name="Parkhill J."/>
            <person name="Hopwood D.A."/>
        </authorList>
    </citation>
    <scope>NUCLEOTIDE SEQUENCE [LARGE SCALE GENOMIC DNA]</scope>
    <source>
        <strain evidence="3">ATCC BAA-471 / A3(2) / M145</strain>
    </source>
</reference>
<feature type="transmembrane region" description="Helical" evidence="1">
    <location>
        <begin position="48"/>
        <end position="69"/>
    </location>
</feature>
<dbReference type="EMBL" id="AL645882">
    <property type="protein sequence ID" value="CAB61815.1"/>
    <property type="molecule type" value="Genomic_DNA"/>
</dbReference>
<name>Q9RKE7_STRCO</name>
<protein>
    <submittedName>
        <fullName evidence="2">Possible transmembrane protein</fullName>
    </submittedName>
</protein>